<dbReference type="RefSeq" id="WP_270085701.1">
    <property type="nucleotide sequence ID" value="NZ_CP115300.1"/>
</dbReference>
<evidence type="ECO:0000313" key="3">
    <source>
        <dbReference type="Proteomes" id="UP001212326"/>
    </source>
</evidence>
<feature type="compositionally biased region" description="Pro residues" evidence="1">
    <location>
        <begin position="1"/>
        <end position="10"/>
    </location>
</feature>
<dbReference type="Pfam" id="PF21274">
    <property type="entry name" value="Rng_hyd_C"/>
    <property type="match status" value="1"/>
</dbReference>
<name>A0ABY7PG03_9ACTN</name>
<accession>A0ABY7PG03</accession>
<gene>
    <name evidence="2" type="ORF">O1G22_39435</name>
</gene>
<dbReference type="EMBL" id="CP115300">
    <property type="protein sequence ID" value="WBO68464.1"/>
    <property type="molecule type" value="Genomic_DNA"/>
</dbReference>
<feature type="compositionally biased region" description="Basic and acidic residues" evidence="1">
    <location>
        <begin position="99"/>
        <end position="109"/>
    </location>
</feature>
<evidence type="ECO:0000313" key="2">
    <source>
        <dbReference type="EMBL" id="WBO68464.1"/>
    </source>
</evidence>
<dbReference type="Proteomes" id="UP001212326">
    <property type="component" value="Chromosome"/>
</dbReference>
<feature type="region of interest" description="Disordered" evidence="1">
    <location>
        <begin position="189"/>
        <end position="214"/>
    </location>
</feature>
<feature type="region of interest" description="Disordered" evidence="1">
    <location>
        <begin position="1"/>
        <end position="27"/>
    </location>
</feature>
<reference evidence="2 3" key="1">
    <citation type="submission" date="2022-12" db="EMBL/GenBank/DDBJ databases">
        <authorList>
            <person name="Mo P."/>
        </authorList>
    </citation>
    <scope>NUCLEOTIDE SEQUENCE [LARGE SCALE GENOMIC DNA]</scope>
    <source>
        <strain evidence="2 3">HUAS 2-6</strain>
    </source>
</reference>
<organism evidence="2 3">
    <name type="scientific">Streptomyces camelliae</name>
    <dbReference type="NCBI Taxonomy" id="3004093"/>
    <lineage>
        <taxon>Bacteria</taxon>
        <taxon>Bacillati</taxon>
        <taxon>Actinomycetota</taxon>
        <taxon>Actinomycetes</taxon>
        <taxon>Kitasatosporales</taxon>
        <taxon>Streptomycetaceae</taxon>
        <taxon>Streptomyces</taxon>
    </lineage>
</organism>
<feature type="compositionally biased region" description="Low complexity" evidence="1">
    <location>
        <begin position="81"/>
        <end position="92"/>
    </location>
</feature>
<dbReference type="Gene3D" id="3.40.30.120">
    <property type="match status" value="1"/>
</dbReference>
<proteinExistence type="predicted"/>
<feature type="region of interest" description="Disordered" evidence="1">
    <location>
        <begin position="81"/>
        <end position="109"/>
    </location>
</feature>
<protein>
    <submittedName>
        <fullName evidence="2">Uncharacterized protein</fullName>
    </submittedName>
</protein>
<evidence type="ECO:0000256" key="1">
    <source>
        <dbReference type="SAM" id="MobiDB-lite"/>
    </source>
</evidence>
<keyword evidence="3" id="KW-1185">Reference proteome</keyword>
<sequence length="214" mass="22445">MGPTARPLPPVRGREEQPAQISASLHTVGNTRRSKVLLVEARPGAGKTRLLVEAVTLAGAHGFSAEGGVLCGSGATTRAAPVPAAAHPSAPDAVEDPDADWRPGSEPGHRAAHAWWDAGTSTLDLFGHGFALLRFGEHGQLTGVERAFAERGVPLAALRGADREVAELYERSFVLVRPDGHVAWRGDELPRDPGVLTDTVRGDRAEPSLSGAGR</sequence>